<evidence type="ECO:0000256" key="3">
    <source>
        <dbReference type="ARBA" id="ARBA00022605"/>
    </source>
</evidence>
<keyword evidence="9" id="KW-0963">Cytoplasm</keyword>
<dbReference type="InterPro" id="IPR004662">
    <property type="entry name" value="AcgluKinase_fam"/>
</dbReference>
<keyword evidence="6 9" id="KW-0418">Kinase</keyword>
<keyword evidence="5 9" id="KW-0547">Nucleotide-binding</keyword>
<dbReference type="FunFam" id="3.40.1160.10:FF:000004">
    <property type="entry name" value="Acetylglutamate kinase"/>
    <property type="match status" value="1"/>
</dbReference>
<feature type="binding site" evidence="9">
    <location>
        <position position="196"/>
    </location>
    <ligand>
        <name>substrate</name>
    </ligand>
</feature>
<dbReference type="EMBL" id="SDPO01000004">
    <property type="protein sequence ID" value="RXZ46326.1"/>
    <property type="molecule type" value="Genomic_DNA"/>
</dbReference>
<feature type="site" description="Transition state stabilizer" evidence="9">
    <location>
        <position position="257"/>
    </location>
</feature>
<evidence type="ECO:0000313" key="11">
    <source>
        <dbReference type="EMBL" id="RXZ46326.1"/>
    </source>
</evidence>
<dbReference type="SUPFAM" id="SSF53633">
    <property type="entry name" value="Carbamate kinase-like"/>
    <property type="match status" value="1"/>
</dbReference>
<evidence type="ECO:0000256" key="7">
    <source>
        <dbReference type="ARBA" id="ARBA00022840"/>
    </source>
</evidence>
<evidence type="ECO:0000259" key="10">
    <source>
        <dbReference type="Pfam" id="PF00696"/>
    </source>
</evidence>
<evidence type="ECO:0000256" key="9">
    <source>
        <dbReference type="HAMAP-Rule" id="MF_00082"/>
    </source>
</evidence>
<dbReference type="PIRSF" id="PIRSF000728">
    <property type="entry name" value="NAGK"/>
    <property type="match status" value="1"/>
</dbReference>
<comment type="function">
    <text evidence="9">Catalyzes the ATP-dependent phosphorylation of N-acetyl-L-glutamate.</text>
</comment>
<evidence type="ECO:0000256" key="5">
    <source>
        <dbReference type="ARBA" id="ARBA00022741"/>
    </source>
</evidence>
<dbReference type="NCBIfam" id="TIGR00761">
    <property type="entry name" value="argB"/>
    <property type="match status" value="1"/>
</dbReference>
<feature type="domain" description="Aspartate/glutamate/uridylate kinase" evidence="10">
    <location>
        <begin position="34"/>
        <end position="276"/>
    </location>
</feature>
<dbReference type="Gene3D" id="3.40.1160.10">
    <property type="entry name" value="Acetylglutamate kinase-like"/>
    <property type="match status" value="1"/>
</dbReference>
<gene>
    <name evidence="9 11" type="primary">argB</name>
    <name evidence="11" type="ORF">ESP57_15530</name>
</gene>
<dbReference type="OrthoDB" id="9803155at2"/>
<dbReference type="CDD" id="cd04250">
    <property type="entry name" value="AAK_NAGK-C"/>
    <property type="match status" value="1"/>
</dbReference>
<name>A0A4Q2JII2_9MICO</name>
<dbReference type="GO" id="GO:0005737">
    <property type="term" value="C:cytoplasm"/>
    <property type="evidence" value="ECO:0007669"/>
    <property type="project" value="UniProtKB-SubCell"/>
</dbReference>
<dbReference type="InterPro" id="IPR036393">
    <property type="entry name" value="AceGlu_kinase-like_sf"/>
</dbReference>
<dbReference type="PANTHER" id="PTHR23342">
    <property type="entry name" value="N-ACETYLGLUTAMATE SYNTHASE"/>
    <property type="match status" value="1"/>
</dbReference>
<keyword evidence="12" id="KW-1185">Reference proteome</keyword>
<dbReference type="GO" id="GO:0005524">
    <property type="term" value="F:ATP binding"/>
    <property type="evidence" value="ECO:0007669"/>
    <property type="project" value="UniProtKB-UniRule"/>
</dbReference>
<protein>
    <recommendedName>
        <fullName evidence="9">Acetylglutamate kinase</fullName>
        <ecNumber evidence="9">2.7.2.8</ecNumber>
    </recommendedName>
    <alternativeName>
        <fullName evidence="9">N-acetyl-L-glutamate 5-phosphotransferase</fullName>
    </alternativeName>
    <alternativeName>
        <fullName evidence="9">NAG kinase</fullName>
        <shortName evidence="9">NAGK</shortName>
    </alternativeName>
</protein>
<evidence type="ECO:0000256" key="8">
    <source>
        <dbReference type="ARBA" id="ARBA00048141"/>
    </source>
</evidence>
<comment type="similarity">
    <text evidence="9">Belongs to the acetylglutamate kinase family. ArgB subfamily.</text>
</comment>
<evidence type="ECO:0000313" key="12">
    <source>
        <dbReference type="Proteomes" id="UP000292935"/>
    </source>
</evidence>
<dbReference type="InterPro" id="IPR001048">
    <property type="entry name" value="Asp/Glu/Uridylate_kinase"/>
</dbReference>
<keyword evidence="2 9" id="KW-0055">Arginine biosynthesis</keyword>
<feature type="binding site" evidence="9">
    <location>
        <begin position="73"/>
        <end position="74"/>
    </location>
    <ligand>
        <name>substrate</name>
    </ligand>
</feature>
<dbReference type="InterPro" id="IPR037528">
    <property type="entry name" value="ArgB"/>
</dbReference>
<dbReference type="PANTHER" id="PTHR23342:SF0">
    <property type="entry name" value="N-ACETYLGLUTAMATE SYNTHASE, MITOCHONDRIAL"/>
    <property type="match status" value="1"/>
</dbReference>
<evidence type="ECO:0000256" key="2">
    <source>
        <dbReference type="ARBA" id="ARBA00022571"/>
    </source>
</evidence>
<dbReference type="RefSeq" id="WP_056013477.1">
    <property type="nucleotide sequence ID" value="NZ_SDPO01000004.1"/>
</dbReference>
<keyword evidence="7 9" id="KW-0067">ATP-binding</keyword>
<feature type="site" description="Transition state stabilizer" evidence="9">
    <location>
        <position position="38"/>
    </location>
</feature>
<sequence length="300" mass="31361">MSDETESEDTNDAAAKAQVLIDSLPWLKRFHGETIVVKFGGNAMVSPELQRAFAEDMVYLRYAGIKPVVVHGGGPQISAMLERLGIPSEFRGGYRVTTPETMDVVRMVLSGQVNRELVSLINEHGPLASGLSGEDAGLFTGRRRGAVVDGEEVDLGLVGDVIAVDPAAVLAELDAERIPVVSSIAPDGDVTGQSLNVNADSAAASLAVALGAAKLVILTDVAGLYRDWPNRDSLVSVIDVPSLIELLPSLESGMIPKMAACLEAVEGGVAKAAIIDGRVPHSILLEVFTQSGIGTEVVAA</sequence>
<dbReference type="AlphaFoldDB" id="A0A4Q2JII2"/>
<organism evidence="11 12">
    <name type="scientific">Agromyces fucosus</name>
    <dbReference type="NCBI Taxonomy" id="41985"/>
    <lineage>
        <taxon>Bacteria</taxon>
        <taxon>Bacillati</taxon>
        <taxon>Actinomycetota</taxon>
        <taxon>Actinomycetes</taxon>
        <taxon>Micrococcales</taxon>
        <taxon>Microbacteriaceae</taxon>
        <taxon>Agromyces</taxon>
    </lineage>
</organism>
<evidence type="ECO:0000256" key="1">
    <source>
        <dbReference type="ARBA" id="ARBA00004828"/>
    </source>
</evidence>
<dbReference type="EC" id="2.7.2.8" evidence="9"/>
<accession>A0A4Q2JII2</accession>
<proteinExistence type="inferred from homology"/>
<dbReference type="UniPathway" id="UPA00068">
    <property type="reaction ID" value="UER00107"/>
</dbReference>
<comment type="caution">
    <text evidence="11">The sequence shown here is derived from an EMBL/GenBank/DDBJ whole genome shotgun (WGS) entry which is preliminary data.</text>
</comment>
<feature type="binding site" evidence="9">
    <location>
        <position position="95"/>
    </location>
    <ligand>
        <name>substrate</name>
    </ligand>
</feature>
<dbReference type="PRINTS" id="PR00474">
    <property type="entry name" value="GLU5KINASE"/>
</dbReference>
<comment type="subcellular location">
    <subcellularLocation>
        <location evidence="9">Cytoplasm</location>
    </subcellularLocation>
</comment>
<dbReference type="InterPro" id="IPR041727">
    <property type="entry name" value="NAGK-C"/>
</dbReference>
<evidence type="ECO:0000256" key="4">
    <source>
        <dbReference type="ARBA" id="ARBA00022679"/>
    </source>
</evidence>
<dbReference type="Pfam" id="PF00696">
    <property type="entry name" value="AA_kinase"/>
    <property type="match status" value="1"/>
</dbReference>
<evidence type="ECO:0000256" key="6">
    <source>
        <dbReference type="ARBA" id="ARBA00022777"/>
    </source>
</evidence>
<keyword evidence="3 9" id="KW-0028">Amino-acid biosynthesis</keyword>
<comment type="pathway">
    <text evidence="1 9">Amino-acid biosynthesis; L-arginine biosynthesis; N(2)-acetyl-L-ornithine from L-glutamate: step 2/4.</text>
</comment>
<reference evidence="11 12" key="1">
    <citation type="submission" date="2019-01" db="EMBL/GenBank/DDBJ databases">
        <authorList>
            <person name="Li J."/>
        </authorList>
    </citation>
    <scope>NUCLEOTIDE SEQUENCE [LARGE SCALE GENOMIC DNA]</scope>
    <source>
        <strain evidence="11 12">CCUG 35506</strain>
    </source>
</reference>
<dbReference type="InterPro" id="IPR001057">
    <property type="entry name" value="Glu/AcGlu_kinase"/>
</dbReference>
<dbReference type="Proteomes" id="UP000292935">
    <property type="component" value="Unassembled WGS sequence"/>
</dbReference>
<dbReference type="GO" id="GO:0003991">
    <property type="term" value="F:acetylglutamate kinase activity"/>
    <property type="evidence" value="ECO:0007669"/>
    <property type="project" value="UniProtKB-UniRule"/>
</dbReference>
<dbReference type="HAMAP" id="MF_00082">
    <property type="entry name" value="ArgB"/>
    <property type="match status" value="1"/>
</dbReference>
<comment type="catalytic activity">
    <reaction evidence="8 9">
        <text>N-acetyl-L-glutamate + ATP = N-acetyl-L-glutamyl 5-phosphate + ADP</text>
        <dbReference type="Rhea" id="RHEA:14629"/>
        <dbReference type="ChEBI" id="CHEBI:30616"/>
        <dbReference type="ChEBI" id="CHEBI:44337"/>
        <dbReference type="ChEBI" id="CHEBI:57936"/>
        <dbReference type="ChEBI" id="CHEBI:456216"/>
        <dbReference type="EC" id="2.7.2.8"/>
    </reaction>
</comment>
<dbReference type="GO" id="GO:0042450">
    <property type="term" value="P:L-arginine biosynthetic process via ornithine"/>
    <property type="evidence" value="ECO:0007669"/>
    <property type="project" value="UniProtKB-UniRule"/>
</dbReference>
<keyword evidence="4 9" id="KW-0808">Transferase</keyword>